<dbReference type="Proteomes" id="UP001331515">
    <property type="component" value="Unassembled WGS sequence"/>
</dbReference>
<accession>A0AAN8DST1</accession>
<evidence type="ECO:0000313" key="1">
    <source>
        <dbReference type="EMBL" id="KAK5928022.1"/>
    </source>
</evidence>
<sequence length="107" mass="12015">MNVLFLPKLGSCKRVIISTSGDFERGSLLMLLLVRLDQAELSSQVDKDLCSARGKLSSRNKKPRGTKTTICQHTHLKTTKQPKKSQWCVIASCTPDYQALSEYLRNC</sequence>
<comment type="caution">
    <text evidence="1">The sequence shown here is derived from an EMBL/GenBank/DDBJ whole genome shotgun (WGS) entry which is preliminary data.</text>
</comment>
<proteinExistence type="predicted"/>
<organism evidence="1 2">
    <name type="scientific">Champsocephalus gunnari</name>
    <name type="common">Mackerel icefish</name>
    <dbReference type="NCBI Taxonomy" id="52237"/>
    <lineage>
        <taxon>Eukaryota</taxon>
        <taxon>Metazoa</taxon>
        <taxon>Chordata</taxon>
        <taxon>Craniata</taxon>
        <taxon>Vertebrata</taxon>
        <taxon>Euteleostomi</taxon>
        <taxon>Actinopterygii</taxon>
        <taxon>Neopterygii</taxon>
        <taxon>Teleostei</taxon>
        <taxon>Neoteleostei</taxon>
        <taxon>Acanthomorphata</taxon>
        <taxon>Eupercaria</taxon>
        <taxon>Perciformes</taxon>
        <taxon>Notothenioidei</taxon>
        <taxon>Channichthyidae</taxon>
        <taxon>Champsocephalus</taxon>
    </lineage>
</organism>
<dbReference type="EMBL" id="JAURVH010001518">
    <property type="protein sequence ID" value="KAK5928022.1"/>
    <property type="molecule type" value="Genomic_DNA"/>
</dbReference>
<protein>
    <submittedName>
        <fullName evidence="1">Uncharacterized protein</fullName>
    </submittedName>
</protein>
<dbReference type="AlphaFoldDB" id="A0AAN8DST1"/>
<keyword evidence="2" id="KW-1185">Reference proteome</keyword>
<gene>
    <name evidence="1" type="ORF">CgunFtcFv8_013121</name>
</gene>
<evidence type="ECO:0000313" key="2">
    <source>
        <dbReference type="Proteomes" id="UP001331515"/>
    </source>
</evidence>
<name>A0AAN8DST1_CHAGU</name>
<reference evidence="1 2" key="1">
    <citation type="journal article" date="2023" name="Mol. Biol. Evol.">
        <title>Genomics of Secondarily Temperate Adaptation in the Only Non-Antarctic Icefish.</title>
        <authorList>
            <person name="Rivera-Colon A.G."/>
            <person name="Rayamajhi N."/>
            <person name="Minhas B.F."/>
            <person name="Madrigal G."/>
            <person name="Bilyk K.T."/>
            <person name="Yoon V."/>
            <person name="Hune M."/>
            <person name="Gregory S."/>
            <person name="Cheng C.H.C."/>
            <person name="Catchen J.M."/>
        </authorList>
    </citation>
    <scope>NUCLEOTIDE SEQUENCE [LARGE SCALE GENOMIC DNA]</scope>
    <source>
        <tissue evidence="1">White muscle</tissue>
    </source>
</reference>